<name>A0A017H5U2_9FUSO</name>
<accession>A0A017H5U2</accession>
<reference evidence="11 12" key="1">
    <citation type="submission" date="2013-08" db="EMBL/GenBank/DDBJ databases">
        <title>An opportunistic ruminal bacterium that causes liver abscesses in cattle.</title>
        <authorList>
            <person name="Benahmed F.H."/>
            <person name="Rasmussen M."/>
            <person name="Harbottle H."/>
            <person name="Soppet D."/>
            <person name="Nagaraja T.G."/>
            <person name="Davidson M."/>
        </authorList>
    </citation>
    <scope>NUCLEOTIDE SEQUENCE [LARGE SCALE GENOMIC DNA]</scope>
    <source>
        <strain evidence="11 12">B35</strain>
    </source>
</reference>
<comment type="subcellular location">
    <subcellularLocation>
        <location evidence="8">Cell membrane</location>
        <topology evidence="8">Peripheral membrane protein</topology>
    </subcellularLocation>
    <subcellularLocation>
        <location evidence="1">Endomembrane system</location>
        <topology evidence="1">Peripheral membrane protein</topology>
    </subcellularLocation>
</comment>
<dbReference type="OrthoDB" id="9804110at2"/>
<keyword evidence="4 8" id="KW-0406">Ion transport</keyword>
<dbReference type="GO" id="GO:0012505">
    <property type="term" value="C:endomembrane system"/>
    <property type="evidence" value="ECO:0007669"/>
    <property type="project" value="UniProtKB-SubCell"/>
</dbReference>
<comment type="function">
    <text evidence="8">Produces ATP from ADP in the presence of a proton gradient across the membrane.</text>
</comment>
<dbReference type="GO" id="GO:0005524">
    <property type="term" value="F:ATP binding"/>
    <property type="evidence" value="ECO:0007669"/>
    <property type="project" value="UniProtKB-UniRule"/>
</dbReference>
<evidence type="ECO:0000256" key="5">
    <source>
        <dbReference type="ARBA" id="ARBA00023136"/>
    </source>
</evidence>
<evidence type="ECO:0000313" key="11">
    <source>
        <dbReference type="EMBL" id="KID48250.1"/>
    </source>
</evidence>
<dbReference type="PANTHER" id="PTHR13822">
    <property type="entry name" value="ATP SYNTHASE DELTA/EPSILON CHAIN"/>
    <property type="match status" value="1"/>
</dbReference>
<dbReference type="PATRIC" id="fig|1226633.4.peg.2248"/>
<dbReference type="Pfam" id="PF02823">
    <property type="entry name" value="ATP-synt_DE_N"/>
    <property type="match status" value="1"/>
</dbReference>
<dbReference type="CDD" id="cd12152">
    <property type="entry name" value="F1-ATPase_delta"/>
    <property type="match status" value="1"/>
</dbReference>
<organism evidence="11 12">
    <name type="scientific">Fusobacterium necrophorum subsp. funduliforme B35</name>
    <dbReference type="NCBI Taxonomy" id="1226633"/>
    <lineage>
        <taxon>Bacteria</taxon>
        <taxon>Fusobacteriati</taxon>
        <taxon>Fusobacteriota</taxon>
        <taxon>Fusobacteriia</taxon>
        <taxon>Fusobacteriales</taxon>
        <taxon>Fusobacteriaceae</taxon>
        <taxon>Fusobacterium</taxon>
    </lineage>
</organism>
<dbReference type="GO" id="GO:0045259">
    <property type="term" value="C:proton-transporting ATP synthase complex"/>
    <property type="evidence" value="ECO:0007669"/>
    <property type="project" value="UniProtKB-KW"/>
</dbReference>
<proteinExistence type="inferred from homology"/>
<dbReference type="InterPro" id="IPR020546">
    <property type="entry name" value="ATP_synth_F1_dsu/esu_N"/>
</dbReference>
<feature type="domain" description="ATP synthase F1 complex delta/epsilon subunit N-terminal" evidence="10">
    <location>
        <begin position="5"/>
        <end position="83"/>
    </location>
</feature>
<sequence length="91" mass="10225">MATSFMVKVVTPNKVVLEQEADFLLLRTTGGDIGILGNHFPLVAELADGQMKIRKDKREKFFRVEGGFVEISNNQVTILSKRAYPQESQIN</sequence>
<gene>
    <name evidence="8" type="primary">atpC</name>
    <name evidence="11" type="ORF">C095_11090</name>
</gene>
<dbReference type="EMBL" id="AUZI01000027">
    <property type="protein sequence ID" value="KID48250.1"/>
    <property type="molecule type" value="Genomic_DNA"/>
</dbReference>
<evidence type="ECO:0000256" key="1">
    <source>
        <dbReference type="ARBA" id="ARBA00004184"/>
    </source>
</evidence>
<keyword evidence="8" id="KW-0375">Hydrogen ion transport</keyword>
<dbReference type="GeneID" id="75074786"/>
<dbReference type="RefSeq" id="WP_005953380.1">
    <property type="nucleotide sequence ID" value="NZ_AOJP01000005.1"/>
</dbReference>
<dbReference type="GO" id="GO:0005886">
    <property type="term" value="C:plasma membrane"/>
    <property type="evidence" value="ECO:0007669"/>
    <property type="project" value="UniProtKB-SubCell"/>
</dbReference>
<evidence type="ECO:0000256" key="2">
    <source>
        <dbReference type="ARBA" id="ARBA00005712"/>
    </source>
</evidence>
<dbReference type="HAMAP" id="MF_00530">
    <property type="entry name" value="ATP_synth_epsil_bac"/>
    <property type="match status" value="1"/>
</dbReference>
<evidence type="ECO:0000256" key="8">
    <source>
        <dbReference type="HAMAP-Rule" id="MF_00530"/>
    </source>
</evidence>
<evidence type="ECO:0000256" key="3">
    <source>
        <dbReference type="ARBA" id="ARBA00022448"/>
    </source>
</evidence>
<dbReference type="InterPro" id="IPR001469">
    <property type="entry name" value="ATP_synth_F1_dsu/esu"/>
</dbReference>
<evidence type="ECO:0000313" key="12">
    <source>
        <dbReference type="Proteomes" id="UP000031184"/>
    </source>
</evidence>
<evidence type="ECO:0000256" key="7">
    <source>
        <dbReference type="ARBA" id="ARBA00023310"/>
    </source>
</evidence>
<keyword evidence="7 8" id="KW-0066">ATP synthesis</keyword>
<dbReference type="Proteomes" id="UP000031184">
    <property type="component" value="Unassembled WGS sequence"/>
</dbReference>
<dbReference type="NCBIfam" id="TIGR01216">
    <property type="entry name" value="ATP_synt_epsi"/>
    <property type="match status" value="1"/>
</dbReference>
<comment type="caution">
    <text evidence="11">The sequence shown here is derived from an EMBL/GenBank/DDBJ whole genome shotgun (WGS) entry which is preliminary data.</text>
</comment>
<evidence type="ECO:0000256" key="9">
    <source>
        <dbReference type="RuleBase" id="RU003656"/>
    </source>
</evidence>
<evidence type="ECO:0000256" key="6">
    <source>
        <dbReference type="ARBA" id="ARBA00023196"/>
    </source>
</evidence>
<dbReference type="SUPFAM" id="SSF51344">
    <property type="entry name" value="Epsilon subunit of F1F0-ATP synthase N-terminal domain"/>
    <property type="match status" value="1"/>
</dbReference>
<dbReference type="PANTHER" id="PTHR13822:SF10">
    <property type="entry name" value="ATP SYNTHASE EPSILON CHAIN, CHLOROPLASTIC"/>
    <property type="match status" value="1"/>
</dbReference>
<protein>
    <recommendedName>
        <fullName evidence="8">ATP synthase epsilon chain</fullName>
    </recommendedName>
    <alternativeName>
        <fullName evidence="8">ATP synthase F1 sector epsilon subunit</fullName>
    </alternativeName>
    <alternativeName>
        <fullName evidence="8">F-ATPase epsilon subunit</fullName>
    </alternativeName>
</protein>
<keyword evidence="3 8" id="KW-0813">Transport</keyword>
<dbReference type="AlphaFoldDB" id="A0A017H5U2"/>
<evidence type="ECO:0000259" key="10">
    <source>
        <dbReference type="Pfam" id="PF02823"/>
    </source>
</evidence>
<keyword evidence="6 8" id="KW-0139">CF(1)</keyword>
<keyword evidence="5 8" id="KW-0472">Membrane</keyword>
<comment type="subunit">
    <text evidence="8 9">F-type ATPases have 2 components, CF(1) - the catalytic core - and CF(0) - the membrane proton channel. CF(1) has five subunits: alpha(3), beta(3), gamma(1), delta(1), epsilon(1). CF(0) has three main subunits: a, b and c.</text>
</comment>
<evidence type="ECO:0000256" key="4">
    <source>
        <dbReference type="ARBA" id="ARBA00023065"/>
    </source>
</evidence>
<keyword evidence="8" id="KW-1003">Cell membrane</keyword>
<comment type="similarity">
    <text evidence="2 8 9">Belongs to the ATPase epsilon chain family.</text>
</comment>
<dbReference type="GO" id="GO:0046933">
    <property type="term" value="F:proton-transporting ATP synthase activity, rotational mechanism"/>
    <property type="evidence" value="ECO:0007669"/>
    <property type="project" value="UniProtKB-UniRule"/>
</dbReference>
<dbReference type="Gene3D" id="2.60.15.10">
    <property type="entry name" value="F0F1 ATP synthase delta/epsilon subunit, N-terminal"/>
    <property type="match status" value="1"/>
</dbReference>
<dbReference type="InterPro" id="IPR036771">
    <property type="entry name" value="ATPsynth_dsu/esu_N"/>
</dbReference>